<sequence length="69" mass="7199">MERGLVTIPGQVGDAHHGPVRDGDSGVSVTAQWSGHGETSSYHVALGDDADGEFLLQALRRAVTEAKQG</sequence>
<organism evidence="2 3">
    <name type="scientific">Streptomyces indiaensis</name>
    <dbReference type="NCBI Taxonomy" id="284033"/>
    <lineage>
        <taxon>Bacteria</taxon>
        <taxon>Bacillati</taxon>
        <taxon>Actinomycetota</taxon>
        <taxon>Actinomycetes</taxon>
        <taxon>Kitasatosporales</taxon>
        <taxon>Streptomycetaceae</taxon>
        <taxon>Streptomyces</taxon>
    </lineage>
</organism>
<gene>
    <name evidence="2" type="ORF">GCM10010104_25590</name>
</gene>
<name>A0ABN3DGT2_9ACTN</name>
<evidence type="ECO:0000313" key="3">
    <source>
        <dbReference type="Proteomes" id="UP001501474"/>
    </source>
</evidence>
<comment type="caution">
    <text evidence="2">The sequence shown here is derived from an EMBL/GenBank/DDBJ whole genome shotgun (WGS) entry which is preliminary data.</text>
</comment>
<accession>A0ABN3DGT2</accession>
<dbReference type="EMBL" id="BAAART010000055">
    <property type="protein sequence ID" value="GAA2230789.1"/>
    <property type="molecule type" value="Genomic_DNA"/>
</dbReference>
<reference evidence="2 3" key="1">
    <citation type="journal article" date="2019" name="Int. J. Syst. Evol. Microbiol.">
        <title>The Global Catalogue of Microorganisms (GCM) 10K type strain sequencing project: providing services to taxonomists for standard genome sequencing and annotation.</title>
        <authorList>
            <consortium name="The Broad Institute Genomics Platform"/>
            <consortium name="The Broad Institute Genome Sequencing Center for Infectious Disease"/>
            <person name="Wu L."/>
            <person name="Ma J."/>
        </authorList>
    </citation>
    <scope>NUCLEOTIDE SEQUENCE [LARGE SCALE GENOMIC DNA]</scope>
    <source>
        <strain evidence="2 3">JCM 3053</strain>
    </source>
</reference>
<evidence type="ECO:0000256" key="1">
    <source>
        <dbReference type="SAM" id="MobiDB-lite"/>
    </source>
</evidence>
<proteinExistence type="predicted"/>
<feature type="region of interest" description="Disordered" evidence="1">
    <location>
        <begin position="1"/>
        <end position="30"/>
    </location>
</feature>
<evidence type="ECO:0000313" key="2">
    <source>
        <dbReference type="EMBL" id="GAA2230789.1"/>
    </source>
</evidence>
<feature type="compositionally biased region" description="Basic and acidic residues" evidence="1">
    <location>
        <begin position="14"/>
        <end position="24"/>
    </location>
</feature>
<dbReference type="RefSeq" id="WP_234750236.1">
    <property type="nucleotide sequence ID" value="NZ_BAAART010000055.1"/>
</dbReference>
<keyword evidence="3" id="KW-1185">Reference proteome</keyword>
<protein>
    <submittedName>
        <fullName evidence="2">Uncharacterized protein</fullName>
    </submittedName>
</protein>
<dbReference type="Proteomes" id="UP001501474">
    <property type="component" value="Unassembled WGS sequence"/>
</dbReference>